<evidence type="ECO:0000313" key="5">
    <source>
        <dbReference type="EMBL" id="ETI59131.1"/>
    </source>
</evidence>
<dbReference type="PANTHER" id="PTHR46796:SF7">
    <property type="entry name" value="ARAC FAMILY TRANSCRIPTIONAL REGULATOR"/>
    <property type="match status" value="1"/>
</dbReference>
<proteinExistence type="predicted"/>
<dbReference type="PROSITE" id="PS01124">
    <property type="entry name" value="HTH_ARAC_FAMILY_2"/>
    <property type="match status" value="1"/>
</dbReference>
<evidence type="ECO:0000256" key="2">
    <source>
        <dbReference type="ARBA" id="ARBA00023125"/>
    </source>
</evidence>
<dbReference type="InterPro" id="IPR018062">
    <property type="entry name" value="HTH_AraC-typ_CS"/>
</dbReference>
<dbReference type="Pfam" id="PF12852">
    <property type="entry name" value="Cupin_6"/>
    <property type="match status" value="1"/>
</dbReference>
<dbReference type="InterPro" id="IPR009057">
    <property type="entry name" value="Homeodomain-like_sf"/>
</dbReference>
<evidence type="ECO:0000313" key="6">
    <source>
        <dbReference type="Proteomes" id="UP000018857"/>
    </source>
</evidence>
<accession>W1RQ38</accession>
<dbReference type="eggNOG" id="COG2207">
    <property type="taxonomic scope" value="Bacteria"/>
</dbReference>
<dbReference type="Proteomes" id="UP000018857">
    <property type="component" value="Unassembled WGS sequence"/>
</dbReference>
<dbReference type="InterPro" id="IPR050204">
    <property type="entry name" value="AraC_XylS_family_regulators"/>
</dbReference>
<protein>
    <submittedName>
        <fullName evidence="5">AraC family transcriptional regulator</fullName>
    </submittedName>
</protein>
<dbReference type="GO" id="GO:0003700">
    <property type="term" value="F:DNA-binding transcription factor activity"/>
    <property type="evidence" value="ECO:0007669"/>
    <property type="project" value="InterPro"/>
</dbReference>
<dbReference type="PATRIC" id="fig|1208321.3.peg.2449"/>
<evidence type="ECO:0000256" key="1">
    <source>
        <dbReference type="ARBA" id="ARBA00023015"/>
    </source>
</evidence>
<dbReference type="InterPro" id="IPR018060">
    <property type="entry name" value="HTH_AraC"/>
</dbReference>
<feature type="domain" description="HTH araC/xylS-type" evidence="4">
    <location>
        <begin position="202"/>
        <end position="300"/>
    </location>
</feature>
<name>W1RQ38_9GAMM</name>
<dbReference type="SMART" id="SM00342">
    <property type="entry name" value="HTH_ARAC"/>
    <property type="match status" value="1"/>
</dbReference>
<dbReference type="EMBL" id="AYOZ01000034">
    <property type="protein sequence ID" value="ETI59131.1"/>
    <property type="molecule type" value="Genomic_DNA"/>
</dbReference>
<dbReference type="GO" id="GO:0043565">
    <property type="term" value="F:sequence-specific DNA binding"/>
    <property type="evidence" value="ECO:0007669"/>
    <property type="project" value="InterPro"/>
</dbReference>
<dbReference type="PROSITE" id="PS00041">
    <property type="entry name" value="HTH_ARAC_FAMILY_1"/>
    <property type="match status" value="1"/>
</dbReference>
<comment type="caution">
    <text evidence="5">The sequence shown here is derived from an EMBL/GenBank/DDBJ whole genome shotgun (WGS) entry which is preliminary data.</text>
</comment>
<dbReference type="AlphaFoldDB" id="W1RQ38"/>
<organism evidence="5 6">
    <name type="scientific">Marinomonas profundimaris</name>
    <dbReference type="NCBI Taxonomy" id="1208321"/>
    <lineage>
        <taxon>Bacteria</taxon>
        <taxon>Pseudomonadati</taxon>
        <taxon>Pseudomonadota</taxon>
        <taxon>Gammaproteobacteria</taxon>
        <taxon>Oceanospirillales</taxon>
        <taxon>Oceanospirillaceae</taxon>
        <taxon>Marinomonas</taxon>
    </lineage>
</organism>
<gene>
    <name evidence="5" type="ORF">D104_12345</name>
</gene>
<keyword evidence="6" id="KW-1185">Reference proteome</keyword>
<dbReference type="STRING" id="1208321.D104_12345"/>
<evidence type="ECO:0000259" key="4">
    <source>
        <dbReference type="PROSITE" id="PS01124"/>
    </source>
</evidence>
<dbReference type="InterPro" id="IPR032783">
    <property type="entry name" value="AraC_lig"/>
</dbReference>
<dbReference type="Gene3D" id="1.10.10.60">
    <property type="entry name" value="Homeodomain-like"/>
    <property type="match status" value="2"/>
</dbReference>
<sequence length="301" mass="33665">MIRLVIVNILNIADRIFGLRFNIMDRLSSVLSAFRPKTASVSNLSFSKKNKGLSLSADSSYWLYLIDGRMALSTQVNSRTDLKTGDGVWLAAGQDLDVFLMDENQNEANLLICEFDFGTKALNPLLDLEWQWVKVERGDDIALQLAPLNTLLLTEYLQPRCGSQVVVERLAEAYLVQMLRQFIQGQKIQLGLLAGLSDVRLARAIVAIHERPQQAWQVANLAEEAGMSRSVFSGLFKDTMGMTPMAYLTSWRMRLAAQRLKNGDKNLAILSEQLGYQSEAAFRRTFKKVIGVAPGAMNRGM</sequence>
<dbReference type="Pfam" id="PF12833">
    <property type="entry name" value="HTH_18"/>
    <property type="match status" value="1"/>
</dbReference>
<evidence type="ECO:0000256" key="3">
    <source>
        <dbReference type="ARBA" id="ARBA00023163"/>
    </source>
</evidence>
<keyword evidence="2" id="KW-0238">DNA-binding</keyword>
<dbReference type="PANTHER" id="PTHR46796">
    <property type="entry name" value="HTH-TYPE TRANSCRIPTIONAL ACTIVATOR RHAS-RELATED"/>
    <property type="match status" value="1"/>
</dbReference>
<dbReference type="SUPFAM" id="SSF46689">
    <property type="entry name" value="Homeodomain-like"/>
    <property type="match status" value="2"/>
</dbReference>
<reference evidence="5 6" key="1">
    <citation type="journal article" date="2014" name="Genome Announc.">
        <title>Draft Genome Sequence of Marinomonas sp. Strain D104, a Polycyclic Aromatic Hydrocarbon-Degrading Bacterium from the Deep-Sea Sediment of the Arctic Ocean.</title>
        <authorList>
            <person name="Dong C."/>
            <person name="Bai X."/>
            <person name="Lai Q."/>
            <person name="Xie Y."/>
            <person name="Chen X."/>
            <person name="Shao Z."/>
        </authorList>
    </citation>
    <scope>NUCLEOTIDE SEQUENCE [LARGE SCALE GENOMIC DNA]</scope>
    <source>
        <strain evidence="5 6">D104</strain>
    </source>
</reference>
<keyword evidence="3" id="KW-0804">Transcription</keyword>
<keyword evidence="1" id="KW-0805">Transcription regulation</keyword>